<organism evidence="9 10">
    <name type="scientific">Geobacillus thermopakistaniensis (strain MAS1)</name>
    <dbReference type="NCBI Taxonomy" id="1408282"/>
    <lineage>
        <taxon>Bacteria</taxon>
        <taxon>Bacillati</taxon>
        <taxon>Bacillota</taxon>
        <taxon>Bacilli</taxon>
        <taxon>Bacillales</taxon>
        <taxon>Anoxybacillaceae</taxon>
        <taxon>Geobacillus</taxon>
    </lineage>
</organism>
<comment type="caution">
    <text evidence="9">The sequence shown here is derived from an EMBL/GenBank/DDBJ whole genome shotgun (WGS) entry which is preliminary data.</text>
</comment>
<dbReference type="GO" id="GO:0015744">
    <property type="term" value="P:succinate transport"/>
    <property type="evidence" value="ECO:0007669"/>
    <property type="project" value="TreeGrafter"/>
</dbReference>
<evidence type="ECO:0000259" key="8">
    <source>
        <dbReference type="Pfam" id="PF06738"/>
    </source>
</evidence>
<keyword evidence="5 7" id="KW-0472">Membrane</keyword>
<keyword evidence="2" id="KW-1003">Cell membrane</keyword>
<dbReference type="AlphaFoldDB" id="A0A7U9P693"/>
<evidence type="ECO:0000256" key="5">
    <source>
        <dbReference type="ARBA" id="ARBA00023136"/>
    </source>
</evidence>
<evidence type="ECO:0000256" key="6">
    <source>
        <dbReference type="ARBA" id="ARBA00034125"/>
    </source>
</evidence>
<keyword evidence="10" id="KW-1185">Reference proteome</keyword>
<keyword evidence="3 7" id="KW-0812">Transmembrane</keyword>
<dbReference type="PANTHER" id="PTHR34390">
    <property type="entry name" value="UPF0442 PROTEIN YJJB-RELATED"/>
    <property type="match status" value="1"/>
</dbReference>
<keyword evidence="4 7" id="KW-1133">Transmembrane helix</keyword>
<protein>
    <submittedName>
        <fullName evidence="9">Membrane protein</fullName>
    </submittedName>
</protein>
<accession>A0A7U9P693</accession>
<dbReference type="Proteomes" id="UP000018339">
    <property type="component" value="Unassembled WGS sequence"/>
</dbReference>
<dbReference type="EMBL" id="AYSF01000046">
    <property type="protein sequence ID" value="ESU72283.1"/>
    <property type="molecule type" value="Genomic_DNA"/>
</dbReference>
<reference evidence="9 10" key="1">
    <citation type="journal article" date="2014" name="Genome Announc.">
        <title>Draft Genome Sequence of Geobacillus thermopakistaniensis Strain MAS1.</title>
        <authorList>
            <person name="Siddiqui M.A."/>
            <person name="Rashid N."/>
            <person name="Ayyampalayam S."/>
            <person name="Whitman W.B."/>
        </authorList>
    </citation>
    <scope>NUCLEOTIDE SEQUENCE [LARGE SCALE GENOMIC DNA]</scope>
    <source>
        <strain evidence="9 10">MAS1</strain>
    </source>
</reference>
<dbReference type="Pfam" id="PF06738">
    <property type="entry name" value="ThrE"/>
    <property type="match status" value="1"/>
</dbReference>
<proteinExistence type="inferred from homology"/>
<sequence length="258" mass="27905">MPGENERSKPVMTERVDDIVDVCLLAGKLMLESGGETYRVEDTMGRIAASFGVSRSHSYVTPTGIMFSVEGTNVTRFIRISERSTDLSKVALVNHISRRISSGELSLDGARKELERVQQLPLGYPLWQQTAAAAAASACFASLLGGMNHFLPSLLSGGMAFWCFEMMHRFVKIRFFAEFFAAFVAGGIVLLMERAGFVRDVGNMMIGSVMPLVPGLAITNAVRDLMAGHLIAGLSRGAEAFLTAFAIGTGIAFILSIR</sequence>
<evidence type="ECO:0000256" key="4">
    <source>
        <dbReference type="ARBA" id="ARBA00022989"/>
    </source>
</evidence>
<evidence type="ECO:0000256" key="3">
    <source>
        <dbReference type="ARBA" id="ARBA00022692"/>
    </source>
</evidence>
<evidence type="ECO:0000256" key="1">
    <source>
        <dbReference type="ARBA" id="ARBA00004651"/>
    </source>
</evidence>
<dbReference type="GO" id="GO:0005886">
    <property type="term" value="C:plasma membrane"/>
    <property type="evidence" value="ECO:0007669"/>
    <property type="project" value="UniProtKB-SubCell"/>
</dbReference>
<dbReference type="InterPro" id="IPR050539">
    <property type="entry name" value="ThrE_Dicarb/AminoAcid_Exp"/>
</dbReference>
<dbReference type="PANTHER" id="PTHR34390:SF2">
    <property type="entry name" value="SUCCINATE TRANSPORTER SUBUNIT YJJP-RELATED"/>
    <property type="match status" value="1"/>
</dbReference>
<feature type="transmembrane region" description="Helical" evidence="7">
    <location>
        <begin position="204"/>
        <end position="226"/>
    </location>
</feature>
<dbReference type="InterPro" id="IPR010619">
    <property type="entry name" value="ThrE-like_N"/>
</dbReference>
<evidence type="ECO:0000313" key="10">
    <source>
        <dbReference type="Proteomes" id="UP000018339"/>
    </source>
</evidence>
<feature type="domain" description="Threonine/serine exporter-like N-terminal" evidence="8">
    <location>
        <begin position="21"/>
        <end position="257"/>
    </location>
</feature>
<name>A0A7U9P693_GEOTM</name>
<evidence type="ECO:0000256" key="7">
    <source>
        <dbReference type="SAM" id="Phobius"/>
    </source>
</evidence>
<feature type="transmembrane region" description="Helical" evidence="7">
    <location>
        <begin position="238"/>
        <end position="257"/>
    </location>
</feature>
<comment type="similarity">
    <text evidence="6">Belongs to the ThrE exporter (TC 2.A.79) family.</text>
</comment>
<comment type="subcellular location">
    <subcellularLocation>
        <location evidence="1">Cell membrane</location>
        <topology evidence="1">Multi-pass membrane protein</topology>
    </subcellularLocation>
</comment>
<gene>
    <name evidence="9" type="ORF">T260_08980</name>
</gene>
<dbReference type="GO" id="GO:0022857">
    <property type="term" value="F:transmembrane transporter activity"/>
    <property type="evidence" value="ECO:0007669"/>
    <property type="project" value="InterPro"/>
</dbReference>
<evidence type="ECO:0000313" key="9">
    <source>
        <dbReference type="EMBL" id="ESU72283.1"/>
    </source>
</evidence>
<feature type="transmembrane region" description="Helical" evidence="7">
    <location>
        <begin position="175"/>
        <end position="192"/>
    </location>
</feature>
<evidence type="ECO:0000256" key="2">
    <source>
        <dbReference type="ARBA" id="ARBA00022475"/>
    </source>
</evidence>